<organism evidence="1 2">
    <name type="scientific">Moraxella catarrhalis</name>
    <name type="common">Branhamella catarrhalis</name>
    <dbReference type="NCBI Taxonomy" id="480"/>
    <lineage>
        <taxon>Bacteria</taxon>
        <taxon>Pseudomonadati</taxon>
        <taxon>Pseudomonadota</taxon>
        <taxon>Gammaproteobacteria</taxon>
        <taxon>Moraxellales</taxon>
        <taxon>Moraxellaceae</taxon>
        <taxon>Moraxella</taxon>
    </lineage>
</organism>
<reference evidence="1 2" key="1">
    <citation type="journal article" date="2016" name="Genome Biol. Evol.">
        <title>Comparative Genomic Analyses of the Moraxella catarrhalis Serosensitive and Seroresistant Lineages Demonstrate Their Independent Evolution.</title>
        <authorList>
            <person name="Earl J.P."/>
            <person name="de Vries S.P."/>
            <person name="Ahmed A."/>
            <person name="Powell E."/>
            <person name="Schultz M.P."/>
            <person name="Hermans P.W."/>
            <person name="Hill D.J."/>
            <person name="Zhou Z."/>
            <person name="Constantinidou C.I."/>
            <person name="Hu F.Z."/>
            <person name="Bootsma H.J."/>
            <person name="Ehrlich G.D."/>
        </authorList>
    </citation>
    <scope>NUCLEOTIDE SEQUENCE [LARGE SCALE GENOMIC DNA]</scope>
    <source>
        <strain evidence="1 2">F23</strain>
    </source>
</reference>
<name>A0AB36DNL3_MORCA</name>
<protein>
    <submittedName>
        <fullName evidence="1">Uncharacterized protein</fullName>
    </submittedName>
</protein>
<dbReference type="Proteomes" id="UP000078295">
    <property type="component" value="Unassembled WGS sequence"/>
</dbReference>
<proteinExistence type="predicted"/>
<dbReference type="EMBL" id="LXHQ01000031">
    <property type="protein sequence ID" value="OAV25301.1"/>
    <property type="molecule type" value="Genomic_DNA"/>
</dbReference>
<sequence>MLGKCFGGLNAFACIIVIFDNAHFERYFLLGFIEFKGIALKSIKV</sequence>
<dbReference type="AlphaFoldDB" id="A0AB36DNL3"/>
<gene>
    <name evidence="1" type="ORF">AO370_1378</name>
</gene>
<accession>A0AB36DNL3</accession>
<evidence type="ECO:0000313" key="1">
    <source>
        <dbReference type="EMBL" id="OAV25301.1"/>
    </source>
</evidence>
<comment type="caution">
    <text evidence="1">The sequence shown here is derived from an EMBL/GenBank/DDBJ whole genome shotgun (WGS) entry which is preliminary data.</text>
</comment>
<evidence type="ECO:0000313" key="2">
    <source>
        <dbReference type="Proteomes" id="UP000078295"/>
    </source>
</evidence>